<keyword evidence="2" id="KW-1185">Reference proteome</keyword>
<dbReference type="RefSeq" id="WP_317641789.1">
    <property type="nucleotide sequence ID" value="NZ_JAPMIV010000062.1"/>
</dbReference>
<reference evidence="1 2" key="1">
    <citation type="submission" date="2022-11" db="EMBL/GenBank/DDBJ databases">
        <title>Deinococcus ZS9-10, Low Temperature and Draught-tolerating, UV-resistant Bacteria from Continental Antarctica.</title>
        <authorList>
            <person name="Cheng L."/>
        </authorList>
    </citation>
    <scope>NUCLEOTIDE SEQUENCE [LARGE SCALE GENOMIC DNA]</scope>
    <source>
        <strain evidence="1 2">ZS9-10</strain>
    </source>
</reference>
<comment type="caution">
    <text evidence="1">The sequence shown here is derived from an EMBL/GenBank/DDBJ whole genome shotgun (WGS) entry which is preliminary data.</text>
</comment>
<evidence type="ECO:0000313" key="2">
    <source>
        <dbReference type="Proteomes" id="UP001276150"/>
    </source>
</evidence>
<sequence>MGMDTTLTHTAPPTISRAGILDELDRASEAWAELEDSLAQQEPNPEADGHARAHLRAHFESLAALLD</sequence>
<name>A0ABU4DVG0_9DEIO</name>
<dbReference type="SUPFAM" id="SSF56796">
    <property type="entry name" value="Dehydroquinate synthase-like"/>
    <property type="match status" value="1"/>
</dbReference>
<dbReference type="Proteomes" id="UP001276150">
    <property type="component" value="Unassembled WGS sequence"/>
</dbReference>
<accession>A0ABU4DVG0</accession>
<dbReference type="EMBL" id="JAPMIV010000062">
    <property type="protein sequence ID" value="MDV6376433.1"/>
    <property type="molecule type" value="Genomic_DNA"/>
</dbReference>
<protein>
    <submittedName>
        <fullName evidence="1">Uncharacterized protein</fullName>
    </submittedName>
</protein>
<proteinExistence type="predicted"/>
<organism evidence="1 2">
    <name type="scientific">Deinococcus arenicola</name>
    <dbReference type="NCBI Taxonomy" id="2994950"/>
    <lineage>
        <taxon>Bacteria</taxon>
        <taxon>Thermotogati</taxon>
        <taxon>Deinococcota</taxon>
        <taxon>Deinococci</taxon>
        <taxon>Deinococcales</taxon>
        <taxon>Deinococcaceae</taxon>
        <taxon>Deinococcus</taxon>
    </lineage>
</organism>
<gene>
    <name evidence="1" type="ORF">ORD21_17705</name>
</gene>
<evidence type="ECO:0000313" key="1">
    <source>
        <dbReference type="EMBL" id="MDV6376433.1"/>
    </source>
</evidence>